<name>A0A6C0CAF4_9ZZZZ</name>
<sequence length="31" mass="3771">MNILTNKCFSYKYYDLIKIKEWSKLVRPFGA</sequence>
<protein>
    <submittedName>
        <fullName evidence="1">Uncharacterized protein</fullName>
    </submittedName>
</protein>
<reference evidence="1" key="1">
    <citation type="journal article" date="2020" name="Nature">
        <title>Giant virus diversity and host interactions through global metagenomics.</title>
        <authorList>
            <person name="Schulz F."/>
            <person name="Roux S."/>
            <person name="Paez-Espino D."/>
            <person name="Jungbluth S."/>
            <person name="Walsh D.A."/>
            <person name="Denef V.J."/>
            <person name="McMahon K.D."/>
            <person name="Konstantinidis K.T."/>
            <person name="Eloe-Fadrosh E.A."/>
            <person name="Kyrpides N.C."/>
            <person name="Woyke T."/>
        </authorList>
    </citation>
    <scope>NUCLEOTIDE SEQUENCE</scope>
    <source>
        <strain evidence="1">GVMAG-M-3300020192-26</strain>
    </source>
</reference>
<dbReference type="AlphaFoldDB" id="A0A6C0CAF4"/>
<proteinExistence type="predicted"/>
<evidence type="ECO:0000313" key="1">
    <source>
        <dbReference type="EMBL" id="QHT00494.1"/>
    </source>
</evidence>
<accession>A0A6C0CAF4</accession>
<organism evidence="1">
    <name type="scientific">viral metagenome</name>
    <dbReference type="NCBI Taxonomy" id="1070528"/>
    <lineage>
        <taxon>unclassified sequences</taxon>
        <taxon>metagenomes</taxon>
        <taxon>organismal metagenomes</taxon>
    </lineage>
</organism>
<dbReference type="EMBL" id="MN739356">
    <property type="protein sequence ID" value="QHT00494.1"/>
    <property type="molecule type" value="Genomic_DNA"/>
</dbReference>